<dbReference type="SUPFAM" id="SSF50621">
    <property type="entry name" value="Alanine racemase C-terminal domain-like"/>
    <property type="match status" value="1"/>
</dbReference>
<dbReference type="PROSITE" id="PS00879">
    <property type="entry name" value="ODR_DC_2_2"/>
    <property type="match status" value="1"/>
</dbReference>
<dbReference type="InterPro" id="IPR009006">
    <property type="entry name" value="Ala_racemase/Decarboxylase_C"/>
</dbReference>
<protein>
    <submittedName>
        <fullName evidence="8">Diaminopimelate decarboxylase</fullName>
        <ecNumber evidence="8">4.1.1.20</ecNumber>
    </submittedName>
</protein>
<dbReference type="GO" id="GO:0009089">
    <property type="term" value="P:lysine biosynthetic process via diaminopimelate"/>
    <property type="evidence" value="ECO:0007669"/>
    <property type="project" value="InterPro"/>
</dbReference>
<dbReference type="Proteomes" id="UP000004067">
    <property type="component" value="Unassembled WGS sequence"/>
</dbReference>
<evidence type="ECO:0000313" key="8">
    <source>
        <dbReference type="EMBL" id="EGK62379.1"/>
    </source>
</evidence>
<dbReference type="STRING" id="888060.HMPREF9081_0126"/>
<feature type="modified residue" description="N6-(pyridoxal phosphate)lysine" evidence="5">
    <location>
        <position position="74"/>
    </location>
</feature>
<dbReference type="PRINTS" id="PR01179">
    <property type="entry name" value="ODADCRBXLASE"/>
</dbReference>
<keyword evidence="2" id="KW-0210">Decarboxylase</keyword>
<proteinExistence type="predicted"/>
<organism evidence="8 9">
    <name type="scientific">Centipeda periodontii DSM 2778</name>
    <dbReference type="NCBI Taxonomy" id="888060"/>
    <lineage>
        <taxon>Bacteria</taxon>
        <taxon>Bacillati</taxon>
        <taxon>Bacillota</taxon>
        <taxon>Negativicutes</taxon>
        <taxon>Selenomonadales</taxon>
        <taxon>Selenomonadaceae</taxon>
        <taxon>Centipeda</taxon>
    </lineage>
</organism>
<dbReference type="CDD" id="cd06828">
    <property type="entry name" value="PLPDE_III_DapDC"/>
    <property type="match status" value="1"/>
</dbReference>
<dbReference type="PANTHER" id="PTHR43727:SF2">
    <property type="entry name" value="GROUP IV DECARBOXYLASE"/>
    <property type="match status" value="1"/>
</dbReference>
<dbReference type="eggNOG" id="COG0019">
    <property type="taxonomic scope" value="Bacteria"/>
</dbReference>
<evidence type="ECO:0000259" key="7">
    <source>
        <dbReference type="Pfam" id="PF02784"/>
    </source>
</evidence>
<comment type="caution">
    <text evidence="8">The sequence shown here is derived from an EMBL/GenBank/DDBJ whole genome shotgun (WGS) entry which is preliminary data.</text>
</comment>
<dbReference type="InterPro" id="IPR022657">
    <property type="entry name" value="De-COase2_CS"/>
</dbReference>
<feature type="domain" description="Orn/DAP/Arg decarboxylase 2 N-terminal" evidence="7">
    <location>
        <begin position="48"/>
        <end position="296"/>
    </location>
</feature>
<dbReference type="FunFam" id="3.20.20.10:FF:000003">
    <property type="entry name" value="Diaminopimelate decarboxylase"/>
    <property type="match status" value="1"/>
</dbReference>
<evidence type="ECO:0000256" key="6">
    <source>
        <dbReference type="SAM" id="MobiDB-lite"/>
    </source>
</evidence>
<dbReference type="Pfam" id="PF02784">
    <property type="entry name" value="Orn_Arg_deC_N"/>
    <property type="match status" value="1"/>
</dbReference>
<dbReference type="PRINTS" id="PR01181">
    <property type="entry name" value="DAPDCRBXLASE"/>
</dbReference>
<dbReference type="InterPro" id="IPR000183">
    <property type="entry name" value="Orn/DAP/Arg_de-COase"/>
</dbReference>
<dbReference type="InterPro" id="IPR029066">
    <property type="entry name" value="PLP-binding_barrel"/>
</dbReference>
<feature type="region of interest" description="Disordered" evidence="6">
    <location>
        <begin position="1"/>
        <end position="21"/>
    </location>
</feature>
<dbReference type="InterPro" id="IPR002986">
    <property type="entry name" value="DAP_deCOOHase_LysA"/>
</dbReference>
<sequence length="437" mass="48507">MLATSPASAGEAHIEEDTMNEKNFPLTQEETLRLIERYPTPFHIYDEAKIRANFHRLCDAFTWAPSFREHFAVKALPNPRIVQILHEEGAGTDCSSIAELIISEAAGVMGEEIILSSNDTPYDEFQKAIALGAVINLDDITHLDYMAKHAGLPEVLSFRYNPGDLIEGNDIIGKPLEAKYGLTREQIFEGYRRAREMGVKRFGLHTMVISAELRTEAFLLTARIMFELAAELKARLGIHIEFVNLGGGFGIPYRPEESPVDYAAVGAGIEQIYNEIMRPAGLGDVAVRTESGRAMTGDAGWLVSTVLHEKDTYKHYIGLDSCMANLMRPALYGAYHHITVLGKEHAPADHIYDITGSLCENNDKFAIDRALPKIDIGDIVIIHDTGAHGSAMGFNYNGKLWCAELLLRTDGSVELIRRAQTLDDYFATLKYDGSLMK</sequence>
<accession>F5RIU1</accession>
<dbReference type="PANTHER" id="PTHR43727">
    <property type="entry name" value="DIAMINOPIMELATE DECARBOXYLASE"/>
    <property type="match status" value="1"/>
</dbReference>
<dbReference type="Gene3D" id="2.40.37.10">
    <property type="entry name" value="Lyase, Ornithine Decarboxylase, Chain A, domain 1"/>
    <property type="match status" value="1"/>
</dbReference>
<keyword evidence="9" id="KW-1185">Reference proteome</keyword>
<dbReference type="InterPro" id="IPR022653">
    <property type="entry name" value="De-COase2_pyr-phos_BS"/>
</dbReference>
<keyword evidence="3 5" id="KW-0663">Pyridoxal phosphate</keyword>
<gene>
    <name evidence="8" type="primary">lysA</name>
    <name evidence="8" type="ORF">HMPREF9081_0126</name>
</gene>
<evidence type="ECO:0000256" key="2">
    <source>
        <dbReference type="ARBA" id="ARBA00022793"/>
    </source>
</evidence>
<dbReference type="InterPro" id="IPR022644">
    <property type="entry name" value="De-COase2_N"/>
</dbReference>
<dbReference type="EMBL" id="AFHQ01000004">
    <property type="protein sequence ID" value="EGK62379.1"/>
    <property type="molecule type" value="Genomic_DNA"/>
</dbReference>
<reference evidence="8 9" key="1">
    <citation type="submission" date="2011-04" db="EMBL/GenBank/DDBJ databases">
        <authorList>
            <person name="Muzny D."/>
            <person name="Qin X."/>
            <person name="Deng J."/>
            <person name="Jiang H."/>
            <person name="Liu Y."/>
            <person name="Qu J."/>
            <person name="Song X.-Z."/>
            <person name="Zhang L."/>
            <person name="Thornton R."/>
            <person name="Coyle M."/>
            <person name="Francisco L."/>
            <person name="Jackson L."/>
            <person name="Javaid M."/>
            <person name="Korchina V."/>
            <person name="Kovar C."/>
            <person name="Mata R."/>
            <person name="Mathew T."/>
            <person name="Ngo R."/>
            <person name="Nguyen L."/>
            <person name="Nguyen N."/>
            <person name="Okwuonu G."/>
            <person name="Ongeri F."/>
            <person name="Pham C."/>
            <person name="Simmons D."/>
            <person name="Wilczek-Boney K."/>
            <person name="Hale W."/>
            <person name="Jakkamsetti A."/>
            <person name="Pham P."/>
            <person name="Ruth R."/>
            <person name="San Lucas F."/>
            <person name="Warren J."/>
            <person name="Zhang J."/>
            <person name="Zhao Z."/>
            <person name="Zhou C."/>
            <person name="Zhu D."/>
            <person name="Lee S."/>
            <person name="Bess C."/>
            <person name="Blankenburg K."/>
            <person name="Forbes L."/>
            <person name="Fu Q."/>
            <person name="Gubbala S."/>
            <person name="Hirani K."/>
            <person name="Jayaseelan J.C."/>
            <person name="Lara F."/>
            <person name="Munidasa M."/>
            <person name="Palculict T."/>
            <person name="Patil S."/>
            <person name="Pu L.-L."/>
            <person name="Saada N."/>
            <person name="Tang L."/>
            <person name="Weissenberger G."/>
            <person name="Zhu Y."/>
            <person name="Hemphill L."/>
            <person name="Shang Y."/>
            <person name="Youmans B."/>
            <person name="Ayvaz T."/>
            <person name="Ross M."/>
            <person name="Santibanez J."/>
            <person name="Aqrawi P."/>
            <person name="Gross S."/>
            <person name="Joshi V."/>
            <person name="Fowler G."/>
            <person name="Nazareth L."/>
            <person name="Reid J."/>
            <person name="Worley K."/>
            <person name="Petrosino J."/>
            <person name="Highlander S."/>
            <person name="Gibbs R."/>
        </authorList>
    </citation>
    <scope>NUCLEOTIDE SEQUENCE [LARGE SCALE GENOMIC DNA]</scope>
    <source>
        <strain evidence="8 9">DSM 2778</strain>
    </source>
</reference>
<evidence type="ECO:0000256" key="4">
    <source>
        <dbReference type="ARBA" id="ARBA00023239"/>
    </source>
</evidence>
<name>F5RIU1_9FIRM</name>
<evidence type="ECO:0000256" key="1">
    <source>
        <dbReference type="ARBA" id="ARBA00001933"/>
    </source>
</evidence>
<dbReference type="Gene3D" id="3.20.20.10">
    <property type="entry name" value="Alanine racemase"/>
    <property type="match status" value="1"/>
</dbReference>
<dbReference type="PROSITE" id="PS00878">
    <property type="entry name" value="ODR_DC_2_1"/>
    <property type="match status" value="1"/>
</dbReference>
<dbReference type="SUPFAM" id="SSF51419">
    <property type="entry name" value="PLP-binding barrel"/>
    <property type="match status" value="1"/>
</dbReference>
<dbReference type="GO" id="GO:0008836">
    <property type="term" value="F:diaminopimelate decarboxylase activity"/>
    <property type="evidence" value="ECO:0007669"/>
    <property type="project" value="UniProtKB-EC"/>
</dbReference>
<dbReference type="HOGENOM" id="CLU_026444_0_2_9"/>
<comment type="cofactor">
    <cofactor evidence="1 5">
        <name>pyridoxal 5'-phosphate</name>
        <dbReference type="ChEBI" id="CHEBI:597326"/>
    </cofactor>
</comment>
<dbReference type="EC" id="4.1.1.20" evidence="8"/>
<evidence type="ECO:0000256" key="5">
    <source>
        <dbReference type="PIRSR" id="PIRSR600183-50"/>
    </source>
</evidence>
<keyword evidence="4 8" id="KW-0456">Lyase</keyword>
<evidence type="ECO:0000313" key="9">
    <source>
        <dbReference type="Proteomes" id="UP000004067"/>
    </source>
</evidence>
<dbReference type="AlphaFoldDB" id="F5RIU1"/>
<evidence type="ECO:0000256" key="3">
    <source>
        <dbReference type="ARBA" id="ARBA00022898"/>
    </source>
</evidence>
<feature type="active site" description="Proton donor" evidence="5">
    <location>
        <position position="359"/>
    </location>
</feature>